<dbReference type="InterPro" id="IPR029058">
    <property type="entry name" value="AB_hydrolase_fold"/>
</dbReference>
<reference evidence="1 2" key="1">
    <citation type="submission" date="2018-12" db="EMBL/GenBank/DDBJ databases">
        <title>Draft genome sequence of Xylaria grammica IHI A82.</title>
        <authorList>
            <person name="Buettner E."/>
            <person name="Kellner H."/>
        </authorList>
    </citation>
    <scope>NUCLEOTIDE SEQUENCE [LARGE SCALE GENOMIC DNA]</scope>
    <source>
        <strain evidence="1 2">IHI A82</strain>
    </source>
</reference>
<protein>
    <recommendedName>
        <fullName evidence="3">AB hydrolase-1 domain-containing protein</fullName>
    </recommendedName>
</protein>
<gene>
    <name evidence="1" type="ORF">EKO27_g11707</name>
</gene>
<organism evidence="1 2">
    <name type="scientific">Xylaria grammica</name>
    <dbReference type="NCBI Taxonomy" id="363999"/>
    <lineage>
        <taxon>Eukaryota</taxon>
        <taxon>Fungi</taxon>
        <taxon>Dikarya</taxon>
        <taxon>Ascomycota</taxon>
        <taxon>Pezizomycotina</taxon>
        <taxon>Sordariomycetes</taxon>
        <taxon>Xylariomycetidae</taxon>
        <taxon>Xylariales</taxon>
        <taxon>Xylariaceae</taxon>
        <taxon>Xylaria</taxon>
    </lineage>
</organism>
<name>A0A439CMM7_9PEZI</name>
<evidence type="ECO:0008006" key="3">
    <source>
        <dbReference type="Google" id="ProtNLM"/>
    </source>
</evidence>
<evidence type="ECO:0000313" key="1">
    <source>
        <dbReference type="EMBL" id="RWA03396.1"/>
    </source>
</evidence>
<dbReference type="AlphaFoldDB" id="A0A439CMM7"/>
<dbReference type="EMBL" id="RYZI01000809">
    <property type="protein sequence ID" value="RWA03396.1"/>
    <property type="molecule type" value="Genomic_DNA"/>
</dbReference>
<dbReference type="STRING" id="363999.A0A439CMM7"/>
<feature type="non-terminal residue" evidence="1">
    <location>
        <position position="1"/>
    </location>
</feature>
<dbReference type="Gene3D" id="3.40.50.1820">
    <property type="entry name" value="alpha/beta hydrolase"/>
    <property type="match status" value="1"/>
</dbReference>
<comment type="caution">
    <text evidence="1">The sequence shown here is derived from an EMBL/GenBank/DDBJ whole genome shotgun (WGS) entry which is preliminary data.</text>
</comment>
<keyword evidence="2" id="KW-1185">Reference proteome</keyword>
<sequence>AHAGYPHSVLSIFRRGNVYGCEDDFREFARLPVDKVVVLAELDPVCPAAQLAELGFESGRVRVVERAGHDVVRTEPAEVARIVYELWTR</sequence>
<evidence type="ECO:0000313" key="2">
    <source>
        <dbReference type="Proteomes" id="UP000286045"/>
    </source>
</evidence>
<dbReference type="Proteomes" id="UP000286045">
    <property type="component" value="Unassembled WGS sequence"/>
</dbReference>
<accession>A0A439CMM7</accession>
<proteinExistence type="predicted"/>
<dbReference type="SUPFAM" id="SSF53474">
    <property type="entry name" value="alpha/beta-Hydrolases"/>
    <property type="match status" value="1"/>
</dbReference>